<keyword evidence="1" id="KW-1133">Transmembrane helix</keyword>
<dbReference type="Proteomes" id="UP000007954">
    <property type="component" value="Chromosome"/>
</dbReference>
<evidence type="ECO:0000313" key="4">
    <source>
        <dbReference type="Proteomes" id="UP000007954"/>
    </source>
</evidence>
<feature type="transmembrane region" description="Helical" evidence="1">
    <location>
        <begin position="75"/>
        <end position="95"/>
    </location>
</feature>
<accession>G0LMV7</accession>
<name>G0LMV7_HALWC</name>
<dbReference type="EMBL" id="FR746099">
    <property type="protein sequence ID" value="CCC41427.1"/>
    <property type="molecule type" value="Genomic_DNA"/>
</dbReference>
<feature type="transmembrane region" description="Helical" evidence="1">
    <location>
        <begin position="6"/>
        <end position="24"/>
    </location>
</feature>
<evidence type="ECO:0000259" key="2">
    <source>
        <dbReference type="Pfam" id="PF25953"/>
    </source>
</evidence>
<dbReference type="Pfam" id="PF25953">
    <property type="entry name" value="DUF7991"/>
    <property type="match status" value="1"/>
</dbReference>
<keyword evidence="1" id="KW-0472">Membrane</keyword>
<keyword evidence="1" id="KW-0812">Transmembrane</keyword>
<proteinExistence type="predicted"/>
<reference evidence="3 4" key="1">
    <citation type="journal article" date="2011" name="PLoS ONE">
        <title>Haloquadratum walsbyi: limited diversity in a global pond.</title>
        <authorList>
            <person name="Dyall-Smith M."/>
            <person name="Pfeiffer F."/>
            <person name="Klee K."/>
            <person name="Palm P."/>
            <person name="Gross K."/>
            <person name="Schuster S.C."/>
            <person name="Rampp M."/>
            <person name="Oesterhelt D."/>
        </authorList>
    </citation>
    <scope>NUCLEOTIDE SEQUENCE [LARGE SCALE GENOMIC DNA]</scope>
    <source>
        <strain evidence="4">DSM 16854 / JCM 12705 / C23</strain>
    </source>
</reference>
<dbReference type="GeneID" id="12448534"/>
<protein>
    <recommendedName>
        <fullName evidence="2">DUF7991 domain-containing protein</fullName>
    </recommendedName>
</protein>
<gene>
    <name evidence="3" type="ordered locus">Hqrw_3686</name>
</gene>
<evidence type="ECO:0000313" key="3">
    <source>
        <dbReference type="EMBL" id="CCC41427.1"/>
    </source>
</evidence>
<organism evidence="3 4">
    <name type="scientific">Haloquadratum walsbyi (strain DSM 16854 / JCM 12705 / C23)</name>
    <dbReference type="NCBI Taxonomy" id="768065"/>
    <lineage>
        <taxon>Archaea</taxon>
        <taxon>Methanobacteriati</taxon>
        <taxon>Methanobacteriota</taxon>
        <taxon>Stenosarchaea group</taxon>
        <taxon>Halobacteria</taxon>
        <taxon>Halobacteriales</taxon>
        <taxon>Haloferacaceae</taxon>
        <taxon>Haloquadratum</taxon>
    </lineage>
</organism>
<dbReference type="HOGENOM" id="CLU_2216981_0_0_2"/>
<feature type="domain" description="DUF7991" evidence="2">
    <location>
        <begin position="1"/>
        <end position="104"/>
    </location>
</feature>
<dbReference type="RefSeq" id="WP_014556797.1">
    <property type="nucleotide sequence ID" value="NC_017459.1"/>
</dbReference>
<evidence type="ECO:0000256" key="1">
    <source>
        <dbReference type="SAM" id="Phobius"/>
    </source>
</evidence>
<dbReference type="OrthoDB" id="239417at2157"/>
<dbReference type="KEGG" id="hwc:Hqrw_3686"/>
<feature type="transmembrane region" description="Helical" evidence="1">
    <location>
        <begin position="36"/>
        <end position="63"/>
    </location>
</feature>
<sequence>MISVVGVILFIAVLTIHTLVAAVLTRYFRIRLKTQLGYVIFSFLLIPFVLLILTLLFTGILGIGVNLGDATTATGVMIGLPFALGFTIDTLYVPAPEEYDLPDTQ</sequence>
<dbReference type="InterPro" id="IPR058304">
    <property type="entry name" value="DUF7991"/>
</dbReference>
<dbReference type="AlphaFoldDB" id="G0LMV7"/>